<name>A0A0J6GHB2_PSEDM</name>
<gene>
    <name evidence="1" type="ORF">SAMN04489800_1730</name>
</gene>
<reference evidence="1" key="1">
    <citation type="submission" date="2016-10" db="EMBL/GenBank/DDBJ databases">
        <authorList>
            <person name="Varghese N."/>
            <person name="Submissions S."/>
        </authorList>
    </citation>
    <scope>NUCLEOTIDE SEQUENCE [LARGE SCALE GENOMIC DNA]</scope>
    <source>
        <strain evidence="1">LMG 25555</strain>
    </source>
</reference>
<dbReference type="PATRIC" id="fig|882211.3.peg.1325"/>
<sequence length="109" mass="12100">MELPLEAVALYALKLAYESEGSSPLLRDDPVMADYEREVFALLVRNGDIGTIQVKVNQCLELALKALGGVDTVMGRELCKLSTDFTQAPTIEQMGTPLMHLRDYLKDIQ</sequence>
<proteinExistence type="predicted"/>
<comment type="caution">
    <text evidence="1">The sequence shown here is derived from an EMBL/GenBank/DDBJ whole genome shotgun (WGS) entry which is preliminary data.</text>
</comment>
<dbReference type="OrthoDB" id="6997436at2"/>
<protein>
    <submittedName>
        <fullName evidence="1">Uncharacterized protein</fullName>
    </submittedName>
</protein>
<keyword evidence="2" id="KW-1185">Reference proteome</keyword>
<dbReference type="AlphaFoldDB" id="A0A0J6GHB2"/>
<evidence type="ECO:0000313" key="1">
    <source>
        <dbReference type="EMBL" id="SEE67938.1"/>
    </source>
</evidence>
<dbReference type="EMBL" id="FNUD01000002">
    <property type="protein sequence ID" value="SEE67938.1"/>
    <property type="molecule type" value="Genomic_DNA"/>
</dbReference>
<organism evidence="1 2">
    <name type="scientific">Pseudomonas deceptionensis</name>
    <dbReference type="NCBI Taxonomy" id="882211"/>
    <lineage>
        <taxon>Bacteria</taxon>
        <taxon>Pseudomonadati</taxon>
        <taxon>Pseudomonadota</taxon>
        <taxon>Gammaproteobacteria</taxon>
        <taxon>Pseudomonadales</taxon>
        <taxon>Pseudomonadaceae</taxon>
        <taxon>Pseudomonas</taxon>
    </lineage>
</organism>
<dbReference type="RefSeq" id="WP_048359123.1">
    <property type="nucleotide sequence ID" value="NZ_FNUD01000002.1"/>
</dbReference>
<accession>A0A0J6GHB2</accession>
<dbReference type="Proteomes" id="UP000183613">
    <property type="component" value="Unassembled WGS sequence"/>
</dbReference>
<evidence type="ECO:0000313" key="2">
    <source>
        <dbReference type="Proteomes" id="UP000183613"/>
    </source>
</evidence>